<dbReference type="InterPro" id="IPR036397">
    <property type="entry name" value="RNaseH_sf"/>
</dbReference>
<gene>
    <name evidence="2" type="ORF">ACJDU8_01785</name>
</gene>
<name>A0ABW8SG59_9CLOT</name>
<organism evidence="2 3">
    <name type="scientific">Candidatus Clostridium eludens</name>
    <dbReference type="NCBI Taxonomy" id="3381663"/>
    <lineage>
        <taxon>Bacteria</taxon>
        <taxon>Bacillati</taxon>
        <taxon>Bacillota</taxon>
        <taxon>Clostridia</taxon>
        <taxon>Eubacteriales</taxon>
        <taxon>Clostridiaceae</taxon>
        <taxon>Clostridium</taxon>
    </lineage>
</organism>
<protein>
    <submittedName>
        <fullName evidence="2">Transposase</fullName>
    </submittedName>
</protein>
<dbReference type="RefSeq" id="WP_406790431.1">
    <property type="nucleotide sequence ID" value="NZ_JBJHZX010000002.1"/>
</dbReference>
<dbReference type="InterPro" id="IPR038717">
    <property type="entry name" value="Tc1-like_DDE_dom"/>
</dbReference>
<dbReference type="Proteomes" id="UP001623660">
    <property type="component" value="Unassembled WGS sequence"/>
</dbReference>
<proteinExistence type="predicted"/>
<accession>A0ABW8SG59</accession>
<sequence length="159" mass="18391">MFGKVAELQQYCTQVNKSFRSIFQGEAGFGRINKPKRCWCKGNIRPAVPCHRIREYTYAYGAVSPLDGYMVSLVLPKCNTQCMNISLAEVSNRYPHDYILMTTDNAAWHKSKGLVIPENIEIFPLLSYTPELNPIEMIGDEIRKKFFRNKLFKTLRTYP</sequence>
<dbReference type="Gene3D" id="3.30.420.10">
    <property type="entry name" value="Ribonuclease H-like superfamily/Ribonuclease H"/>
    <property type="match status" value="1"/>
</dbReference>
<evidence type="ECO:0000259" key="1">
    <source>
        <dbReference type="Pfam" id="PF13358"/>
    </source>
</evidence>
<keyword evidence="3" id="KW-1185">Reference proteome</keyword>
<reference evidence="2 3" key="1">
    <citation type="submission" date="2024-11" db="EMBL/GenBank/DDBJ databases">
        <authorList>
            <person name="Heng Y.C."/>
            <person name="Lim A.C.H."/>
            <person name="Lee J.K.Y."/>
            <person name="Kittelmann S."/>
        </authorList>
    </citation>
    <scope>NUCLEOTIDE SEQUENCE [LARGE SCALE GENOMIC DNA]</scope>
    <source>
        <strain evidence="2 3">WILCCON 0269</strain>
    </source>
</reference>
<evidence type="ECO:0000313" key="3">
    <source>
        <dbReference type="Proteomes" id="UP001623660"/>
    </source>
</evidence>
<dbReference type="Pfam" id="PF13358">
    <property type="entry name" value="DDE_3"/>
    <property type="match status" value="1"/>
</dbReference>
<evidence type="ECO:0000313" key="2">
    <source>
        <dbReference type="EMBL" id="MFL0194311.1"/>
    </source>
</evidence>
<feature type="domain" description="Tc1-like transposase DDE" evidence="1">
    <location>
        <begin position="23"/>
        <end position="156"/>
    </location>
</feature>
<comment type="caution">
    <text evidence="2">The sequence shown here is derived from an EMBL/GenBank/DDBJ whole genome shotgun (WGS) entry which is preliminary data.</text>
</comment>
<dbReference type="EMBL" id="JBJHZX010000002">
    <property type="protein sequence ID" value="MFL0194311.1"/>
    <property type="molecule type" value="Genomic_DNA"/>
</dbReference>